<dbReference type="Gene3D" id="3.40.50.1820">
    <property type="entry name" value="alpha/beta hydrolase"/>
    <property type="match status" value="1"/>
</dbReference>
<dbReference type="EMBL" id="VCAU01000007">
    <property type="protein sequence ID" value="KAF9893552.1"/>
    <property type="molecule type" value="Genomic_DNA"/>
</dbReference>
<comment type="caution">
    <text evidence="7">The sequence shown here is derived from an EMBL/GenBank/DDBJ whole genome shotgun (WGS) entry which is preliminary data.</text>
</comment>
<evidence type="ECO:0000256" key="3">
    <source>
        <dbReference type="ARBA" id="ARBA00023163"/>
    </source>
</evidence>
<dbReference type="GO" id="GO:0009893">
    <property type="term" value="P:positive regulation of metabolic process"/>
    <property type="evidence" value="ECO:0007669"/>
    <property type="project" value="UniProtKB-ARBA"/>
</dbReference>
<reference evidence="7" key="2">
    <citation type="submission" date="2020-02" db="EMBL/GenBank/DDBJ databases">
        <authorList>
            <person name="Gilchrist C.L.M."/>
            <person name="Chooi Y.-H."/>
        </authorList>
    </citation>
    <scope>NUCLEOTIDE SEQUENCE</scope>
    <source>
        <strain evidence="7">MST-FP2251</strain>
    </source>
</reference>
<name>A0AAD4CXJ9_ASPNN</name>
<dbReference type="InterPro" id="IPR001138">
    <property type="entry name" value="Zn2Cys6_DnaBD"/>
</dbReference>
<evidence type="ECO:0000256" key="5">
    <source>
        <dbReference type="SAM" id="MobiDB-lite"/>
    </source>
</evidence>
<dbReference type="GO" id="GO:0003677">
    <property type="term" value="F:DNA binding"/>
    <property type="evidence" value="ECO:0007669"/>
    <property type="project" value="UniProtKB-KW"/>
</dbReference>
<dbReference type="SUPFAM" id="SSF57701">
    <property type="entry name" value="Zn2/Cys6 DNA-binding domain"/>
    <property type="match status" value="1"/>
</dbReference>
<dbReference type="Proteomes" id="UP001194746">
    <property type="component" value="Unassembled WGS sequence"/>
</dbReference>
<proteinExistence type="predicted"/>
<dbReference type="SUPFAM" id="SSF53474">
    <property type="entry name" value="alpha/beta-Hydrolases"/>
    <property type="match status" value="1"/>
</dbReference>
<organism evidence="7 8">
    <name type="scientific">Aspergillus nanangensis</name>
    <dbReference type="NCBI Taxonomy" id="2582783"/>
    <lineage>
        <taxon>Eukaryota</taxon>
        <taxon>Fungi</taxon>
        <taxon>Dikarya</taxon>
        <taxon>Ascomycota</taxon>
        <taxon>Pezizomycotina</taxon>
        <taxon>Eurotiomycetes</taxon>
        <taxon>Eurotiomycetidae</taxon>
        <taxon>Eurotiales</taxon>
        <taxon>Aspergillaceae</taxon>
        <taxon>Aspergillus</taxon>
        <taxon>Aspergillus subgen. Circumdati</taxon>
    </lineage>
</organism>
<dbReference type="Pfam" id="PF00172">
    <property type="entry name" value="Zn_clus"/>
    <property type="match status" value="1"/>
</dbReference>
<sequence length="997" mass="108869">MSKPVIVIVPGAWHRPEHYQRLVDELAKTGYEAEAVTMPSVDSNPPFKSWDQDAAAVRRVITKYLDAGRDVIPIAHSFGGVSMSEGVKGLGKTVREGQGQHTGVKRMIYMCAMALPKGQSHITQMKPVGAEEEELERERQEAMAKYGGITFTEDGAMVLEKSVVRDVFYDGCDPTDVEQALALLGSHPAGPLAVPATYTAYLEIPSTYIVCENDRALPSVVQRRMIAQGNGAFEVETCNEGHSPFLSNPAFVVDCVRRAAGNASDMYTATAASPAQPQRRQNTSCDPCRRSKRRCVRSISSDGGPGTICTNCERLGYACTYNFAQSRLKSTSKRRRQSSANAGLSIESSDKSSTFERPITDAPSEDLQLDCVTNHDILASWLDLDFASGLDDSLPFLPSTTVFPTSFESTGLESPGTVEIERDVSAGLPPSIFRRGQAGGSIAGSSPNSPVHLLYSKLDETILDERLIRIYNAIVSGSSSRFLNYDSNLFASGDRYKIENIDSDSALADSQQKSSAMSSDCYSNSSEVTQLKSDTQKMPWQNTENRMTILGMIRFLDHFSDLYGNRSSQAARKKSNEALNAVLKTFALQWLPSGTQGSCQHTWNSPPDIFAEAWSRARALLKEADPILSFRVAYAIIMFDGIAIPANELTESLAPHELLDIGLEKFQRLDGLVTRYCANLGPSSRYAALLEASLNIGRWGAYIRDTGAALTADRHCKLPDILSNTKASTTLSPMSLPNSSCSWQELDHSIPNVCQTAFAQAFFVWRKIIDVKSGYMKETDGNAGLCSGATDAITSAVAAVGAFDQRFRPFMHRCMENFKYLSIGSKSYLVSFVTVWNLGVLALAESLNPLLKAGDSNRELPELSNMHTCRQEAISSVVQTVESVLSLPTEEAFNVQNGLSADVPIIAYHITPGLISAALEKTVEHILTLQFPDGWEEGCENPFFDGTWSHQINIIMKGLVSLSVTIGGSQTAGVALQRLMQRYGDILSECWSCDSEA</sequence>
<evidence type="ECO:0000313" key="8">
    <source>
        <dbReference type="Proteomes" id="UP001194746"/>
    </source>
</evidence>
<dbReference type="Pfam" id="PF12697">
    <property type="entry name" value="Abhydrolase_6"/>
    <property type="match status" value="1"/>
</dbReference>
<evidence type="ECO:0000256" key="1">
    <source>
        <dbReference type="ARBA" id="ARBA00023015"/>
    </source>
</evidence>
<evidence type="ECO:0000313" key="7">
    <source>
        <dbReference type="EMBL" id="KAF9893552.1"/>
    </source>
</evidence>
<dbReference type="InterPro" id="IPR029058">
    <property type="entry name" value="AB_hydrolase_fold"/>
</dbReference>
<dbReference type="GO" id="GO:0008270">
    <property type="term" value="F:zinc ion binding"/>
    <property type="evidence" value="ECO:0007669"/>
    <property type="project" value="InterPro"/>
</dbReference>
<dbReference type="CDD" id="cd00067">
    <property type="entry name" value="GAL4"/>
    <property type="match status" value="1"/>
</dbReference>
<feature type="domain" description="Zn(2)-C6 fungal-type" evidence="6">
    <location>
        <begin position="284"/>
        <end position="321"/>
    </location>
</feature>
<dbReference type="SMART" id="SM00066">
    <property type="entry name" value="GAL4"/>
    <property type="match status" value="1"/>
</dbReference>
<feature type="region of interest" description="Disordered" evidence="5">
    <location>
        <begin position="330"/>
        <end position="359"/>
    </location>
</feature>
<dbReference type="GO" id="GO:0000981">
    <property type="term" value="F:DNA-binding transcription factor activity, RNA polymerase II-specific"/>
    <property type="evidence" value="ECO:0007669"/>
    <property type="project" value="InterPro"/>
</dbReference>
<reference evidence="7" key="1">
    <citation type="journal article" date="2019" name="Beilstein J. Org. Chem.">
        <title>Nanangenines: drimane sesquiterpenoids as the dominant metabolite cohort of a novel Australian fungus, Aspergillus nanangensis.</title>
        <authorList>
            <person name="Lacey H.J."/>
            <person name="Gilchrist C.L.M."/>
            <person name="Crombie A."/>
            <person name="Kalaitzis J.A."/>
            <person name="Vuong D."/>
            <person name="Rutledge P.J."/>
            <person name="Turner P."/>
            <person name="Pitt J.I."/>
            <person name="Lacey E."/>
            <person name="Chooi Y.H."/>
            <person name="Piggott A.M."/>
        </authorList>
    </citation>
    <scope>NUCLEOTIDE SEQUENCE</scope>
    <source>
        <strain evidence="7">MST-FP2251</strain>
    </source>
</reference>
<evidence type="ECO:0000256" key="2">
    <source>
        <dbReference type="ARBA" id="ARBA00023125"/>
    </source>
</evidence>
<gene>
    <name evidence="7" type="ORF">FE257_010864</name>
</gene>
<protein>
    <recommendedName>
        <fullName evidence="6">Zn(2)-C6 fungal-type domain-containing protein</fullName>
    </recommendedName>
</protein>
<keyword evidence="2" id="KW-0238">DNA-binding</keyword>
<evidence type="ECO:0000259" key="6">
    <source>
        <dbReference type="PROSITE" id="PS50048"/>
    </source>
</evidence>
<dbReference type="Gene3D" id="4.10.240.10">
    <property type="entry name" value="Zn(2)-C6 fungal-type DNA-binding domain"/>
    <property type="match status" value="1"/>
</dbReference>
<dbReference type="PANTHER" id="PTHR37017:SF11">
    <property type="entry name" value="ESTERASE_LIPASE_THIOESTERASE DOMAIN-CONTAINING PROTEIN"/>
    <property type="match status" value="1"/>
</dbReference>
<keyword evidence="3" id="KW-0804">Transcription</keyword>
<dbReference type="PANTHER" id="PTHR37017">
    <property type="entry name" value="AB HYDROLASE-1 DOMAIN-CONTAINING PROTEIN-RELATED"/>
    <property type="match status" value="1"/>
</dbReference>
<dbReference type="InterPro" id="IPR052897">
    <property type="entry name" value="Sec-Metab_Biosynth_Hydrolase"/>
</dbReference>
<accession>A0AAD4CXJ9</accession>
<dbReference type="AlphaFoldDB" id="A0AAD4CXJ9"/>
<keyword evidence="8" id="KW-1185">Reference proteome</keyword>
<dbReference type="InterPro" id="IPR000073">
    <property type="entry name" value="AB_hydrolase_1"/>
</dbReference>
<feature type="region of interest" description="Disordered" evidence="5">
    <location>
        <begin position="268"/>
        <end position="287"/>
    </location>
</feature>
<keyword evidence="4" id="KW-0539">Nucleus</keyword>
<evidence type="ECO:0000256" key="4">
    <source>
        <dbReference type="ARBA" id="ARBA00023242"/>
    </source>
</evidence>
<keyword evidence="1" id="KW-0805">Transcription regulation</keyword>
<feature type="compositionally biased region" description="Polar residues" evidence="5">
    <location>
        <begin position="268"/>
        <end position="285"/>
    </location>
</feature>
<dbReference type="PROSITE" id="PS50048">
    <property type="entry name" value="ZN2_CY6_FUNGAL_2"/>
    <property type="match status" value="1"/>
</dbReference>
<dbReference type="InterPro" id="IPR036864">
    <property type="entry name" value="Zn2-C6_fun-type_DNA-bd_sf"/>
</dbReference>